<name>A0A061GU28_THECC</name>
<keyword evidence="2" id="KW-1185">Reference proteome</keyword>
<dbReference type="InParanoid" id="A0A061GU28"/>
<dbReference type="Gramene" id="EOY33355">
    <property type="protein sequence ID" value="EOY33355"/>
    <property type="gene ID" value="TCM_041335"/>
</dbReference>
<protein>
    <submittedName>
        <fullName evidence="1">Uncharacterized protein</fullName>
    </submittedName>
</protein>
<dbReference type="AlphaFoldDB" id="A0A061GU28"/>
<reference evidence="1 2" key="1">
    <citation type="journal article" date="2013" name="Genome Biol.">
        <title>The genome sequence of the most widely cultivated cacao type and its use to identify candidate genes regulating pod color.</title>
        <authorList>
            <person name="Motamayor J.C."/>
            <person name="Mockaitis K."/>
            <person name="Schmutz J."/>
            <person name="Haiminen N."/>
            <person name="Iii D.L."/>
            <person name="Cornejo O."/>
            <person name="Findley S.D."/>
            <person name="Zheng P."/>
            <person name="Utro F."/>
            <person name="Royaert S."/>
            <person name="Saski C."/>
            <person name="Jenkins J."/>
            <person name="Podicheti R."/>
            <person name="Zhao M."/>
            <person name="Scheffler B.E."/>
            <person name="Stack J.C."/>
            <person name="Feltus F.A."/>
            <person name="Mustiga G.M."/>
            <person name="Amores F."/>
            <person name="Phillips W."/>
            <person name="Marelli J.P."/>
            <person name="May G.D."/>
            <person name="Shapiro H."/>
            <person name="Ma J."/>
            <person name="Bustamante C.D."/>
            <person name="Schnell R.J."/>
            <person name="Main D."/>
            <person name="Gilbert D."/>
            <person name="Parida L."/>
            <person name="Kuhn D.N."/>
        </authorList>
    </citation>
    <scope>NUCLEOTIDE SEQUENCE [LARGE SCALE GENOMIC DNA]</scope>
    <source>
        <strain evidence="2">cv. Matina 1-6</strain>
    </source>
</reference>
<accession>A0A061GU28</accession>
<proteinExistence type="predicted"/>
<evidence type="ECO:0000313" key="1">
    <source>
        <dbReference type="EMBL" id="EOY33355.1"/>
    </source>
</evidence>
<dbReference type="Proteomes" id="UP000026915">
    <property type="component" value="Chromosome 9"/>
</dbReference>
<dbReference type="EMBL" id="CM001887">
    <property type="protein sequence ID" value="EOY33355.1"/>
    <property type="molecule type" value="Genomic_DNA"/>
</dbReference>
<organism evidence="1 2">
    <name type="scientific">Theobroma cacao</name>
    <name type="common">Cacao</name>
    <name type="synonym">Cocoa</name>
    <dbReference type="NCBI Taxonomy" id="3641"/>
    <lineage>
        <taxon>Eukaryota</taxon>
        <taxon>Viridiplantae</taxon>
        <taxon>Streptophyta</taxon>
        <taxon>Embryophyta</taxon>
        <taxon>Tracheophyta</taxon>
        <taxon>Spermatophyta</taxon>
        <taxon>Magnoliopsida</taxon>
        <taxon>eudicotyledons</taxon>
        <taxon>Gunneridae</taxon>
        <taxon>Pentapetalae</taxon>
        <taxon>rosids</taxon>
        <taxon>malvids</taxon>
        <taxon>Malvales</taxon>
        <taxon>Malvaceae</taxon>
        <taxon>Byttnerioideae</taxon>
        <taxon>Theobroma</taxon>
    </lineage>
</organism>
<sequence length="161" mass="18060">MSAWFGDIELKLNRSMVSLVGVETRSSSAVKVDHGALMRGRCHPHTLPLPLPLRIDGPTTTLHFTSLNLQQQFVGKLGPDPKTLKCNPESQPSLWAELNLFPLSQRRCEKGYLPPLVRTTEKRATWSKMRVILNGRGLSVTKVKLTSVLETCYVPKRKSLK</sequence>
<evidence type="ECO:0000313" key="2">
    <source>
        <dbReference type="Proteomes" id="UP000026915"/>
    </source>
</evidence>
<gene>
    <name evidence="1" type="ORF">TCM_041335</name>
</gene>
<dbReference type="HOGENOM" id="CLU_1646752_0_0_1"/>